<dbReference type="GO" id="GO:0043165">
    <property type="term" value="P:Gram-negative-bacterium-type cell outer membrane assembly"/>
    <property type="evidence" value="ECO:0007669"/>
    <property type="project" value="UniProtKB-UniRule"/>
</dbReference>
<proteinExistence type="inferred from homology"/>
<evidence type="ECO:0000256" key="4">
    <source>
        <dbReference type="HAMAP-Rule" id="MF_00923"/>
    </source>
</evidence>
<dbReference type="InterPro" id="IPR017687">
    <property type="entry name" value="BamB"/>
</dbReference>
<protein>
    <recommendedName>
        <fullName evidence="4">Outer membrane protein assembly factor BamB</fullName>
    </recommendedName>
</protein>
<dbReference type="PANTHER" id="PTHR34512:SF30">
    <property type="entry name" value="OUTER MEMBRANE PROTEIN ASSEMBLY FACTOR BAMB"/>
    <property type="match status" value="1"/>
</dbReference>
<comment type="caution">
    <text evidence="7">The sequence shown here is derived from an EMBL/GenBank/DDBJ whole genome shotgun (WGS) entry which is preliminary data.</text>
</comment>
<dbReference type="GO" id="GO:0009279">
    <property type="term" value="C:cell outer membrane"/>
    <property type="evidence" value="ECO:0007669"/>
    <property type="project" value="UniProtKB-SubCell"/>
</dbReference>
<evidence type="ECO:0000256" key="5">
    <source>
        <dbReference type="SAM" id="SignalP"/>
    </source>
</evidence>
<dbReference type="SMART" id="SM00564">
    <property type="entry name" value="PQQ"/>
    <property type="match status" value="6"/>
</dbReference>
<keyword evidence="3 4" id="KW-0998">Cell outer membrane</keyword>
<evidence type="ECO:0000313" key="8">
    <source>
        <dbReference type="Proteomes" id="UP000612361"/>
    </source>
</evidence>
<dbReference type="GO" id="GO:0051205">
    <property type="term" value="P:protein insertion into membrane"/>
    <property type="evidence" value="ECO:0007669"/>
    <property type="project" value="UniProtKB-UniRule"/>
</dbReference>
<evidence type="ECO:0000313" key="7">
    <source>
        <dbReference type="EMBL" id="MBC3934942.1"/>
    </source>
</evidence>
<dbReference type="InterPro" id="IPR002372">
    <property type="entry name" value="PQQ_rpt_dom"/>
</dbReference>
<evidence type="ECO:0000256" key="3">
    <source>
        <dbReference type="ARBA" id="ARBA00023237"/>
    </source>
</evidence>
<sequence>MHVFLKSLPIALLAGLTACSSLNPFSSKSDAKSPVALTEIKSSLAVRQAWSVSVGSAGNQLFVPAADAGKVYAAAADGTVVRIDQASGKTDWRVSAGVKLTAGVGVGMNTVLVAGEKGVLQAFTADGTAKWKIQESSEVLSAPVIGGGLAIVRGSDNRITAYDVDTGIKKWTLERQLPALTLRAAPGLVIYNDTVIVALPGGRMLALALSNGGVRWEAVVGEPKGATELERVADVSGLPFVVGKDVCASSYQGRVGCFDVKTGAPRWTKNLSSQVGVGADERFVFAADLAGIVNAYAKEGGTSAWRNEKLGYRQLSAPVSFGRAVVVGDYAGYLHFLSREDGSFIGRLSTDGSQILGTSLVAGSNLIVQTKSGSVVAIATE</sequence>
<keyword evidence="8" id="KW-1185">Reference proteome</keyword>
<dbReference type="InterPro" id="IPR018391">
    <property type="entry name" value="PQQ_b-propeller_rpt"/>
</dbReference>
<dbReference type="PROSITE" id="PS51257">
    <property type="entry name" value="PROKAR_LIPOPROTEIN"/>
    <property type="match status" value="1"/>
</dbReference>
<comment type="similarity">
    <text evidence="4">Belongs to the BamB family.</text>
</comment>
<keyword evidence="1 4" id="KW-0732">Signal</keyword>
<dbReference type="AlphaFoldDB" id="A0A923KV44"/>
<keyword evidence="4" id="KW-0449">Lipoprotein</keyword>
<dbReference type="Gene3D" id="2.130.10.10">
    <property type="entry name" value="YVTN repeat-like/Quinoprotein amine dehydrogenase"/>
    <property type="match status" value="1"/>
</dbReference>
<feature type="domain" description="Pyrrolo-quinoline quinone repeat" evidence="6">
    <location>
        <begin position="77"/>
        <end position="307"/>
    </location>
</feature>
<dbReference type="NCBIfam" id="TIGR03300">
    <property type="entry name" value="assembly_YfgL"/>
    <property type="match status" value="1"/>
</dbReference>
<dbReference type="InterPro" id="IPR015943">
    <property type="entry name" value="WD40/YVTN_repeat-like_dom_sf"/>
</dbReference>
<dbReference type="Proteomes" id="UP000612361">
    <property type="component" value="Unassembled WGS sequence"/>
</dbReference>
<evidence type="ECO:0000256" key="2">
    <source>
        <dbReference type="ARBA" id="ARBA00023136"/>
    </source>
</evidence>
<feature type="signal peptide" evidence="5">
    <location>
        <begin position="1"/>
        <end position="20"/>
    </location>
</feature>
<dbReference type="HAMAP" id="MF_00923">
    <property type="entry name" value="OM_assembly_BamB"/>
    <property type="match status" value="1"/>
</dbReference>
<comment type="function">
    <text evidence="4">Part of the outer membrane protein assembly complex, which is involved in assembly and insertion of beta-barrel proteins into the outer membrane.</text>
</comment>
<keyword evidence="2 4" id="KW-0472">Membrane</keyword>
<dbReference type="RefSeq" id="WP_186880545.1">
    <property type="nucleotide sequence ID" value="NZ_JACOGG010000005.1"/>
</dbReference>
<feature type="chain" id="PRO_5036966825" description="Outer membrane protein assembly factor BamB" evidence="5">
    <location>
        <begin position="21"/>
        <end position="381"/>
    </location>
</feature>
<dbReference type="SUPFAM" id="SSF50998">
    <property type="entry name" value="Quinoprotein alcohol dehydrogenase-like"/>
    <property type="match status" value="1"/>
</dbReference>
<comment type="subunit">
    <text evidence="4">Part of the Bam complex.</text>
</comment>
<accession>A0A923KV44</accession>
<dbReference type="Pfam" id="PF13360">
    <property type="entry name" value="PQQ_2"/>
    <property type="match status" value="1"/>
</dbReference>
<gene>
    <name evidence="4 7" type="primary">bamB</name>
    <name evidence="7" type="ORF">H8K47_06180</name>
</gene>
<name>A0A923KV44_9BURK</name>
<evidence type="ECO:0000256" key="1">
    <source>
        <dbReference type="ARBA" id="ARBA00022729"/>
    </source>
</evidence>
<dbReference type="PANTHER" id="PTHR34512">
    <property type="entry name" value="CELL SURFACE PROTEIN"/>
    <property type="match status" value="1"/>
</dbReference>
<dbReference type="EMBL" id="JACOGG010000005">
    <property type="protein sequence ID" value="MBC3934942.1"/>
    <property type="molecule type" value="Genomic_DNA"/>
</dbReference>
<reference evidence="7" key="1">
    <citation type="submission" date="2020-08" db="EMBL/GenBank/DDBJ databases">
        <title>Novel species isolated from subtropical streams in China.</title>
        <authorList>
            <person name="Lu H."/>
        </authorList>
    </citation>
    <scope>NUCLEOTIDE SEQUENCE</scope>
    <source>
        <strain evidence="7">CY7W</strain>
    </source>
</reference>
<keyword evidence="4" id="KW-0564">Palmitate</keyword>
<organism evidence="7 8">
    <name type="scientific">Undibacterium rugosum</name>
    <dbReference type="NCBI Taxonomy" id="2762291"/>
    <lineage>
        <taxon>Bacteria</taxon>
        <taxon>Pseudomonadati</taxon>
        <taxon>Pseudomonadota</taxon>
        <taxon>Betaproteobacteria</taxon>
        <taxon>Burkholderiales</taxon>
        <taxon>Oxalobacteraceae</taxon>
        <taxon>Undibacterium</taxon>
    </lineage>
</organism>
<comment type="subcellular location">
    <subcellularLocation>
        <location evidence="4">Cell outer membrane</location>
        <topology evidence="4">Lipid-anchor</topology>
    </subcellularLocation>
</comment>
<dbReference type="InterPro" id="IPR011047">
    <property type="entry name" value="Quinoprotein_ADH-like_sf"/>
</dbReference>
<evidence type="ECO:0000259" key="6">
    <source>
        <dbReference type="Pfam" id="PF13360"/>
    </source>
</evidence>